<gene>
    <name evidence="3" type="ORF">CLV68_3033</name>
</gene>
<dbReference type="PANTHER" id="PTHR43214">
    <property type="entry name" value="TWO-COMPONENT RESPONSE REGULATOR"/>
    <property type="match status" value="1"/>
</dbReference>
<dbReference type="InterPro" id="IPR036388">
    <property type="entry name" value="WH-like_DNA-bd_sf"/>
</dbReference>
<dbReference type="SMART" id="SM00421">
    <property type="entry name" value="HTH_LUXR"/>
    <property type="match status" value="1"/>
</dbReference>
<dbReference type="Gene3D" id="1.10.10.10">
    <property type="entry name" value="Winged helix-like DNA-binding domain superfamily/Winged helix DNA-binding domain"/>
    <property type="match status" value="1"/>
</dbReference>
<dbReference type="OrthoDB" id="3178131at2"/>
<dbReference type="GO" id="GO:0006355">
    <property type="term" value="P:regulation of DNA-templated transcription"/>
    <property type="evidence" value="ECO:0007669"/>
    <property type="project" value="InterPro"/>
</dbReference>
<sequence>MTARPELLARVHAALVDGVVLVDGPCGIGKSTLLESVAAAARTRGDKVLTARGHRAERWLAGQALADLLAGEQADGEVRSLARLARRGARVRAARGTRFLAVLRRWADTRPVLVVVDDLQWIDAASADAIAHAARRAGGRVRFLFSGAAEAIPGERAARLAVPPMTAPEVVDLLEPHGVAERAATRIHSESAGNPAVALAVCTGRVGELVDLAWSRLSAPARETVLVCASAARPTVSLLSRSGRSNAAADIAEAVRWGMLVVDGDTIRFTPTAASAALALKSGPAAQRRIHRRLSAVVTSAAEAVRHRALARPEPDLAVARALTTTARATPRLPDLAAELYLLAADRYPPHAVAERAESLVAAVEAGVGAGVPELVERAAGAVMAESPTQAHRVRVRTALVRHAGQSAPLMADVLAAAESDASGNASALAAVHLWCSYSATLAGDARGADEHAVDAVDHARSAGDRRTEVLGLTLRARASRLLGRGDWGAYLDAALAAPVPDTAGMLHLTPAYLAARFAAYDDRLEDARTALLGMLGAAEAGPVEDLMGPLCSLSDVATRQGRCVEAMAYARRAVHVAARAALSPGPGWYAMATAELVGGDLTRARSYAEHGVRSCVQEGNVVFRMRHLHALGQALTRLGETSAAIAALREIQHVESTLGHADPTSLRWQPELVVCLVRTGEHAEAERLARTARDRLGGSGERGAGAGLDRALAFAAAAAGDTETALALTRRGAAVFASLGQPVEQGRCLLVESTIERRRRHYTAAAGAADAALDLFTGISARPWATHARVAAAAIAGVGTTSRELTATEQRVADLVVQGASNREIALRLYVSTKAVEATLTRVYRKLGLRSRAQLVRHLSGQA</sequence>
<organism evidence="3 4">
    <name type="scientific">Actinokineospora cianjurensis</name>
    <dbReference type="NCBI Taxonomy" id="585224"/>
    <lineage>
        <taxon>Bacteria</taxon>
        <taxon>Bacillati</taxon>
        <taxon>Actinomycetota</taxon>
        <taxon>Actinomycetes</taxon>
        <taxon>Pseudonocardiales</taxon>
        <taxon>Pseudonocardiaceae</taxon>
        <taxon>Actinokineospora</taxon>
    </lineage>
</organism>
<proteinExistence type="predicted"/>
<keyword evidence="1" id="KW-0238">DNA-binding</keyword>
<comment type="caution">
    <text evidence="3">The sequence shown here is derived from an EMBL/GenBank/DDBJ whole genome shotgun (WGS) entry which is preliminary data.</text>
</comment>
<keyword evidence="4" id="KW-1185">Reference proteome</keyword>
<accession>A0A421B2J2</accession>
<dbReference type="SUPFAM" id="SSF48452">
    <property type="entry name" value="TPR-like"/>
    <property type="match status" value="1"/>
</dbReference>
<evidence type="ECO:0000313" key="4">
    <source>
        <dbReference type="Proteomes" id="UP000282454"/>
    </source>
</evidence>
<dbReference type="InterPro" id="IPR041664">
    <property type="entry name" value="AAA_16"/>
</dbReference>
<dbReference type="InterPro" id="IPR000792">
    <property type="entry name" value="Tscrpt_reg_LuxR_C"/>
</dbReference>
<evidence type="ECO:0000313" key="3">
    <source>
        <dbReference type="EMBL" id="RLK58565.1"/>
    </source>
</evidence>
<dbReference type="Proteomes" id="UP000282454">
    <property type="component" value="Unassembled WGS sequence"/>
</dbReference>
<dbReference type="CDD" id="cd06170">
    <property type="entry name" value="LuxR_C_like"/>
    <property type="match status" value="1"/>
</dbReference>
<dbReference type="GO" id="GO:0003677">
    <property type="term" value="F:DNA binding"/>
    <property type="evidence" value="ECO:0007669"/>
    <property type="project" value="UniProtKB-KW"/>
</dbReference>
<dbReference type="InterPro" id="IPR039420">
    <property type="entry name" value="WalR-like"/>
</dbReference>
<dbReference type="Pfam" id="PF13191">
    <property type="entry name" value="AAA_16"/>
    <property type="match status" value="1"/>
</dbReference>
<dbReference type="SUPFAM" id="SSF46894">
    <property type="entry name" value="C-terminal effector domain of the bipartite response regulators"/>
    <property type="match status" value="1"/>
</dbReference>
<protein>
    <submittedName>
        <fullName evidence="3">Regulatory LuxR family protein</fullName>
    </submittedName>
</protein>
<feature type="domain" description="HTH luxR-type" evidence="2">
    <location>
        <begin position="799"/>
        <end position="864"/>
    </location>
</feature>
<evidence type="ECO:0000259" key="2">
    <source>
        <dbReference type="PROSITE" id="PS50043"/>
    </source>
</evidence>
<dbReference type="InterPro" id="IPR016032">
    <property type="entry name" value="Sig_transdc_resp-reg_C-effctor"/>
</dbReference>
<dbReference type="InterPro" id="IPR011990">
    <property type="entry name" value="TPR-like_helical_dom_sf"/>
</dbReference>
<evidence type="ECO:0000256" key="1">
    <source>
        <dbReference type="ARBA" id="ARBA00023125"/>
    </source>
</evidence>
<dbReference type="Pfam" id="PF00196">
    <property type="entry name" value="GerE"/>
    <property type="match status" value="1"/>
</dbReference>
<dbReference type="RefSeq" id="WP_121391283.1">
    <property type="nucleotide sequence ID" value="NZ_RCDD01000002.1"/>
</dbReference>
<dbReference type="SUPFAM" id="SSF52540">
    <property type="entry name" value="P-loop containing nucleoside triphosphate hydrolases"/>
    <property type="match status" value="1"/>
</dbReference>
<dbReference type="AlphaFoldDB" id="A0A421B2J2"/>
<dbReference type="PROSITE" id="PS50043">
    <property type="entry name" value="HTH_LUXR_2"/>
    <property type="match status" value="1"/>
</dbReference>
<dbReference type="InterPro" id="IPR027417">
    <property type="entry name" value="P-loop_NTPase"/>
</dbReference>
<reference evidence="3 4" key="1">
    <citation type="submission" date="2018-10" db="EMBL/GenBank/DDBJ databases">
        <title>Genomic Encyclopedia of Archaeal and Bacterial Type Strains, Phase II (KMG-II): from individual species to whole genera.</title>
        <authorList>
            <person name="Goeker M."/>
        </authorList>
    </citation>
    <scope>NUCLEOTIDE SEQUENCE [LARGE SCALE GENOMIC DNA]</scope>
    <source>
        <strain evidence="3 4">DSM 45657</strain>
    </source>
</reference>
<name>A0A421B2J2_9PSEU</name>
<dbReference type="Gene3D" id="3.40.50.300">
    <property type="entry name" value="P-loop containing nucleotide triphosphate hydrolases"/>
    <property type="match status" value="1"/>
</dbReference>
<dbReference type="EMBL" id="RCDD01000002">
    <property type="protein sequence ID" value="RLK58565.1"/>
    <property type="molecule type" value="Genomic_DNA"/>
</dbReference>
<dbReference type="PRINTS" id="PR00038">
    <property type="entry name" value="HTHLUXR"/>
</dbReference>
<dbReference type="Gene3D" id="1.25.40.10">
    <property type="entry name" value="Tetratricopeptide repeat domain"/>
    <property type="match status" value="1"/>
</dbReference>